<dbReference type="EMBL" id="LT554468">
    <property type="protein sequence ID" value="SAM05518.1"/>
    <property type="molecule type" value="Genomic_DNA"/>
</dbReference>
<dbReference type="SUPFAM" id="SSF56112">
    <property type="entry name" value="Protein kinase-like (PK-like)"/>
    <property type="match status" value="1"/>
</dbReference>
<dbReference type="OrthoDB" id="10267235at2759"/>
<dbReference type="Gene3D" id="3.30.200.20">
    <property type="entry name" value="Phosphorylase Kinase, domain 1"/>
    <property type="match status" value="1"/>
</dbReference>
<keyword evidence="3" id="KW-1185">Reference proteome</keyword>
<dbReference type="PANTHER" id="PTHR22603">
    <property type="entry name" value="CHOLINE/ETHANOALAMINE KINASE"/>
    <property type="match status" value="1"/>
</dbReference>
<dbReference type="STRING" id="4829.A0A168QT95"/>
<dbReference type="FunCoup" id="A0A168QT95">
    <property type="interactions" value="486"/>
</dbReference>
<dbReference type="OMA" id="IETSIDY"/>
<dbReference type="GO" id="GO:0004305">
    <property type="term" value="F:ethanolamine kinase activity"/>
    <property type="evidence" value="ECO:0007669"/>
    <property type="project" value="TreeGrafter"/>
</dbReference>
<dbReference type="InterPro" id="IPR011009">
    <property type="entry name" value="Kinase-like_dom_sf"/>
</dbReference>
<dbReference type="GO" id="GO:0006646">
    <property type="term" value="P:phosphatidylethanolamine biosynthetic process"/>
    <property type="evidence" value="ECO:0007669"/>
    <property type="project" value="TreeGrafter"/>
</dbReference>
<dbReference type="Gene3D" id="3.90.1200.10">
    <property type="match status" value="1"/>
</dbReference>
<dbReference type="GO" id="GO:0004103">
    <property type="term" value="F:choline kinase activity"/>
    <property type="evidence" value="ECO:0007669"/>
    <property type="project" value="TreeGrafter"/>
</dbReference>
<evidence type="ECO:0000313" key="3">
    <source>
        <dbReference type="Proteomes" id="UP000078561"/>
    </source>
</evidence>
<protein>
    <recommendedName>
        <fullName evidence="4">Choline kinase N-terminal domain-containing protein</fullName>
    </recommendedName>
</protein>
<gene>
    <name evidence="2" type="primary">ABSGL_11393.1 scaffold 12295</name>
</gene>
<name>A0A168QT95_ABSGL</name>
<comment type="similarity">
    <text evidence="1">Belongs to the choline/ethanolamine kinase family.</text>
</comment>
<reference evidence="2" key="1">
    <citation type="submission" date="2016-04" db="EMBL/GenBank/DDBJ databases">
        <authorList>
            <person name="Evans L.H."/>
            <person name="Alamgir A."/>
            <person name="Owens N."/>
            <person name="Weber N.D."/>
            <person name="Virtaneva K."/>
            <person name="Barbian K."/>
            <person name="Babar A."/>
            <person name="Rosenke K."/>
        </authorList>
    </citation>
    <scope>NUCLEOTIDE SEQUENCE [LARGE SCALE GENOMIC DNA]</scope>
    <source>
        <strain evidence="2">CBS 101.48</strain>
    </source>
</reference>
<dbReference type="InParanoid" id="A0A168QT95"/>
<dbReference type="AlphaFoldDB" id="A0A168QT95"/>
<dbReference type="CDD" id="cd05157">
    <property type="entry name" value="ETNK_euk"/>
    <property type="match status" value="1"/>
</dbReference>
<evidence type="ECO:0008006" key="4">
    <source>
        <dbReference type="Google" id="ProtNLM"/>
    </source>
</evidence>
<dbReference type="Pfam" id="PF01633">
    <property type="entry name" value="Choline_kinase"/>
    <property type="match status" value="1"/>
</dbReference>
<dbReference type="GO" id="GO:0005737">
    <property type="term" value="C:cytoplasm"/>
    <property type="evidence" value="ECO:0007669"/>
    <property type="project" value="TreeGrafter"/>
</dbReference>
<proteinExistence type="inferred from homology"/>
<evidence type="ECO:0000256" key="1">
    <source>
        <dbReference type="ARBA" id="ARBA00038211"/>
    </source>
</evidence>
<evidence type="ECO:0000313" key="2">
    <source>
        <dbReference type="EMBL" id="SAM05518.1"/>
    </source>
</evidence>
<dbReference type="Proteomes" id="UP000078561">
    <property type="component" value="Unassembled WGS sequence"/>
</dbReference>
<organism evidence="2">
    <name type="scientific">Absidia glauca</name>
    <name type="common">Pin mould</name>
    <dbReference type="NCBI Taxonomy" id="4829"/>
    <lineage>
        <taxon>Eukaryota</taxon>
        <taxon>Fungi</taxon>
        <taxon>Fungi incertae sedis</taxon>
        <taxon>Mucoromycota</taxon>
        <taxon>Mucoromycotina</taxon>
        <taxon>Mucoromycetes</taxon>
        <taxon>Mucorales</taxon>
        <taxon>Cunninghamellaceae</taxon>
        <taxon>Absidia</taxon>
    </lineage>
</organism>
<dbReference type="PANTHER" id="PTHR22603:SF93">
    <property type="entry name" value="RE24176P"/>
    <property type="match status" value="1"/>
</dbReference>
<accession>A0A168QT95</accession>
<sequence length="375" mass="42312">MLAPDAVLPTSLDRPQSLLNGMVSQWTSRIAPPIVTSDTNSFIPAVRQTIELTKGKVDTQVLKTLRLLFPHLGQATIIKLQRVSGALTNNHQRFVLRIYGSGCDQLLDRGNELLWLARLTPLKIGAKLLGTFDNGRFEEYLPSTTLTHACLRDPATSVQIATLLARLHSIVQVHPPASSSTRHTNPALEIWPQIRKWYKLLGGGVSVAGISWKEIEAYQHFLDKVHSPIVFAHNDLQYGNILRLNATGELVAVDFEYAGYNPRGYDLANHLIEWQYNYHGDHPALASPHHAPDRQQRTAFVKAYLATHHLDVSVDQLLYEIDCWSVVCHLCWGFWGLIQLQQSDIDFDYAAYSNQRLSMFRQALNRVQAMPTLDH</sequence>